<sequence length="165" mass="17193">MLRLMTLCFAAGLLACAVGCKSETASAPATPAGSGEEEHGHSHGEGPNGGVVADWGGGKYHVEFTVDHDAKESTVYILGGDAKSPEPIAAETVLLSIQEPAFQVDMKASPLEGEADGKSSRFVGTHDNLGIVREFAGTISGEVDGTPFAGDFQEEAHDHEHGHEH</sequence>
<feature type="region of interest" description="Disordered" evidence="1">
    <location>
        <begin position="25"/>
        <end position="51"/>
    </location>
</feature>
<name>A0A2S8GS72_9BACT</name>
<proteinExistence type="predicted"/>
<keyword evidence="2" id="KW-0732">Signal</keyword>
<feature type="chain" id="PRO_5015684368" evidence="2">
    <location>
        <begin position="18"/>
        <end position="165"/>
    </location>
</feature>
<comment type="caution">
    <text evidence="3">The sequence shown here is derived from an EMBL/GenBank/DDBJ whole genome shotgun (WGS) entry which is preliminary data.</text>
</comment>
<dbReference type="PROSITE" id="PS51257">
    <property type="entry name" value="PROKAR_LIPOPROTEIN"/>
    <property type="match status" value="1"/>
</dbReference>
<feature type="signal peptide" evidence="2">
    <location>
        <begin position="1"/>
        <end position="17"/>
    </location>
</feature>
<dbReference type="EMBL" id="PUHZ01000005">
    <property type="protein sequence ID" value="PQO47221.1"/>
    <property type="molecule type" value="Genomic_DNA"/>
</dbReference>
<accession>A0A2S8GS72</accession>
<organism evidence="3 4">
    <name type="scientific">Blastopirellula marina</name>
    <dbReference type="NCBI Taxonomy" id="124"/>
    <lineage>
        <taxon>Bacteria</taxon>
        <taxon>Pseudomonadati</taxon>
        <taxon>Planctomycetota</taxon>
        <taxon>Planctomycetia</taxon>
        <taxon>Pirellulales</taxon>
        <taxon>Pirellulaceae</taxon>
        <taxon>Blastopirellula</taxon>
    </lineage>
</organism>
<gene>
    <name evidence="3" type="ORF">C5Y93_04055</name>
</gene>
<protein>
    <submittedName>
        <fullName evidence="3">Uncharacterized protein</fullName>
    </submittedName>
</protein>
<dbReference type="Proteomes" id="UP000237819">
    <property type="component" value="Unassembled WGS sequence"/>
</dbReference>
<dbReference type="RefSeq" id="WP_105334109.1">
    <property type="nucleotide sequence ID" value="NZ_PUHZ01000005.1"/>
</dbReference>
<evidence type="ECO:0000313" key="3">
    <source>
        <dbReference type="EMBL" id="PQO47221.1"/>
    </source>
</evidence>
<evidence type="ECO:0000256" key="1">
    <source>
        <dbReference type="SAM" id="MobiDB-lite"/>
    </source>
</evidence>
<dbReference type="OrthoDB" id="290953at2"/>
<evidence type="ECO:0000256" key="2">
    <source>
        <dbReference type="SAM" id="SignalP"/>
    </source>
</evidence>
<dbReference type="AlphaFoldDB" id="A0A2S8GS72"/>
<evidence type="ECO:0000313" key="4">
    <source>
        <dbReference type="Proteomes" id="UP000237819"/>
    </source>
</evidence>
<reference evidence="3 4" key="1">
    <citation type="submission" date="2018-02" db="EMBL/GenBank/DDBJ databases">
        <title>Comparative genomes isolates from brazilian mangrove.</title>
        <authorList>
            <person name="Araujo J.E."/>
            <person name="Taketani R.G."/>
            <person name="Silva M.C.P."/>
            <person name="Loureco M.V."/>
            <person name="Andreote F.D."/>
        </authorList>
    </citation>
    <scope>NUCLEOTIDE SEQUENCE [LARGE SCALE GENOMIC DNA]</scope>
    <source>
        <strain evidence="3 4">Nap-Phe MGV</strain>
    </source>
</reference>